<dbReference type="Proteomes" id="UP001602245">
    <property type="component" value="Unassembled WGS sequence"/>
</dbReference>
<protein>
    <submittedName>
        <fullName evidence="2">Gfo/Idh/MocA family protein</fullName>
    </submittedName>
</protein>
<dbReference type="SUPFAM" id="SSF51735">
    <property type="entry name" value="NAD(P)-binding Rossmann-fold domains"/>
    <property type="match status" value="1"/>
</dbReference>
<reference evidence="2 3" key="1">
    <citation type="submission" date="2024-10" db="EMBL/GenBank/DDBJ databases">
        <title>The Natural Products Discovery Center: Release of the First 8490 Sequenced Strains for Exploring Actinobacteria Biosynthetic Diversity.</title>
        <authorList>
            <person name="Kalkreuter E."/>
            <person name="Kautsar S.A."/>
            <person name="Yang D."/>
            <person name="Bader C.D."/>
            <person name="Teijaro C.N."/>
            <person name="Fluegel L."/>
            <person name="Davis C.M."/>
            <person name="Simpson J.R."/>
            <person name="Lauterbach L."/>
            <person name="Steele A.D."/>
            <person name="Gui C."/>
            <person name="Meng S."/>
            <person name="Li G."/>
            <person name="Viehrig K."/>
            <person name="Ye F."/>
            <person name="Su P."/>
            <person name="Kiefer A.F."/>
            <person name="Nichols A."/>
            <person name="Cepeda A.J."/>
            <person name="Yan W."/>
            <person name="Fan B."/>
            <person name="Jiang Y."/>
            <person name="Adhikari A."/>
            <person name="Zheng C.-J."/>
            <person name="Schuster L."/>
            <person name="Cowan T.M."/>
            <person name="Smanski M.J."/>
            <person name="Chevrette M.G."/>
            <person name="De Carvalho L.P.S."/>
            <person name="Shen B."/>
        </authorList>
    </citation>
    <scope>NUCLEOTIDE SEQUENCE [LARGE SCALE GENOMIC DNA]</scope>
    <source>
        <strain evidence="2 3">NPDC000087</strain>
    </source>
</reference>
<sequence>MTITMGLAGAGRRAARVHAPALASAPDIEFAGIWALSPGPVRRLADRHGVQAFWEFGDLLENCDAVAFAVPPAAQPDLAATAVQRGRSVLLERPMAGDLAGAEALAKVVREKNVVSQIGLAWRYAADVRRFLHTELKRVRPVSGWGRVLSNDHLDDDLAATWRVERGVLRDHGVDLLDLLEAALGPIVGVQAHGDRHGWIGLMLDHLVGHCSEASMSASVPSSIFRAGVEIFGPGGAAALDCIGVVGPPAYRTMYAEFAAAVERQVTPALDVEHGLHLQRVIESADTGIVLGA</sequence>
<feature type="domain" description="Gfo/Idh/MocA-like oxidoreductase N-terminal" evidence="1">
    <location>
        <begin position="4"/>
        <end position="119"/>
    </location>
</feature>
<dbReference type="RefSeq" id="WP_020514262.1">
    <property type="nucleotide sequence ID" value="NZ_JBIAZU010000010.1"/>
</dbReference>
<accession>A0ABW6WV69</accession>
<dbReference type="EMBL" id="JBIAZU010000010">
    <property type="protein sequence ID" value="MFF5297163.1"/>
    <property type="molecule type" value="Genomic_DNA"/>
</dbReference>
<dbReference type="InterPro" id="IPR000683">
    <property type="entry name" value="Gfo/Idh/MocA-like_OxRdtase_N"/>
</dbReference>
<dbReference type="PANTHER" id="PTHR43708">
    <property type="entry name" value="CONSERVED EXPRESSED OXIDOREDUCTASE (EUROFUNG)"/>
    <property type="match status" value="1"/>
</dbReference>
<dbReference type="PANTHER" id="PTHR43708:SF4">
    <property type="entry name" value="OXIDOREDUCTASE YCEM-RELATED"/>
    <property type="match status" value="1"/>
</dbReference>
<name>A0ABW6WV69_9ACTN</name>
<organism evidence="2 3">
    <name type="scientific">Paractinoplanes globisporus</name>
    <dbReference type="NCBI Taxonomy" id="113565"/>
    <lineage>
        <taxon>Bacteria</taxon>
        <taxon>Bacillati</taxon>
        <taxon>Actinomycetota</taxon>
        <taxon>Actinomycetes</taxon>
        <taxon>Micromonosporales</taxon>
        <taxon>Micromonosporaceae</taxon>
        <taxon>Paractinoplanes</taxon>
    </lineage>
</organism>
<comment type="caution">
    <text evidence="2">The sequence shown here is derived from an EMBL/GenBank/DDBJ whole genome shotgun (WGS) entry which is preliminary data.</text>
</comment>
<dbReference type="InterPro" id="IPR036291">
    <property type="entry name" value="NAD(P)-bd_dom_sf"/>
</dbReference>
<proteinExistence type="predicted"/>
<dbReference type="Gene3D" id="3.40.50.720">
    <property type="entry name" value="NAD(P)-binding Rossmann-like Domain"/>
    <property type="match status" value="1"/>
</dbReference>
<dbReference type="Gene3D" id="3.30.360.10">
    <property type="entry name" value="Dihydrodipicolinate Reductase, domain 2"/>
    <property type="match status" value="1"/>
</dbReference>
<evidence type="ECO:0000313" key="3">
    <source>
        <dbReference type="Proteomes" id="UP001602245"/>
    </source>
</evidence>
<dbReference type="InterPro" id="IPR051317">
    <property type="entry name" value="Gfo/Idh/MocA_oxidoreduct"/>
</dbReference>
<dbReference type="Pfam" id="PF01408">
    <property type="entry name" value="GFO_IDH_MocA"/>
    <property type="match status" value="1"/>
</dbReference>
<keyword evidence="3" id="KW-1185">Reference proteome</keyword>
<evidence type="ECO:0000313" key="2">
    <source>
        <dbReference type="EMBL" id="MFF5297163.1"/>
    </source>
</evidence>
<evidence type="ECO:0000259" key="1">
    <source>
        <dbReference type="Pfam" id="PF01408"/>
    </source>
</evidence>
<gene>
    <name evidence="2" type="ORF">ACFY35_47675</name>
</gene>